<evidence type="ECO:0000256" key="2">
    <source>
        <dbReference type="ARBA" id="ARBA00007069"/>
    </source>
</evidence>
<feature type="transmembrane region" description="Helical" evidence="8">
    <location>
        <begin position="135"/>
        <end position="157"/>
    </location>
</feature>
<feature type="transmembrane region" description="Helical" evidence="8">
    <location>
        <begin position="238"/>
        <end position="261"/>
    </location>
</feature>
<evidence type="ECO:0000259" key="9">
    <source>
        <dbReference type="PROSITE" id="PS50928"/>
    </source>
</evidence>
<feature type="domain" description="ABC transmembrane type-1" evidence="9">
    <location>
        <begin position="55"/>
        <end position="261"/>
    </location>
</feature>
<dbReference type="Gene3D" id="1.10.3720.10">
    <property type="entry name" value="MetI-like"/>
    <property type="match status" value="1"/>
</dbReference>
<evidence type="ECO:0000256" key="4">
    <source>
        <dbReference type="ARBA" id="ARBA00022475"/>
    </source>
</evidence>
<sequence>MPDRWALVALPTVAMLLVVFVLPMATIVWRSVTLPEPGLANFTAVLTNPTYRTVLVNTLQMAGLTTVFCVLLGYPYAYLMVKVGDGLRMLLLLCVVVPFWTSLLVRTFAWILLLQDTGLVNEALISAGVVDSPVSLIRTMPGVVIGMVHILLPYYVLPMYAQMRKIDLSLMTAAESLGAPPRRAFWKVFVPLSLPGLISGATLVFLLALGFYVTPALLGSGSTLVIGELIVQQISGVLNWGVGSALAVALLVMTLTLLGVVARFTRGVMDPTTES</sequence>
<dbReference type="PANTHER" id="PTHR42929">
    <property type="entry name" value="INNER MEMBRANE ABC TRANSPORTER PERMEASE PROTEIN YDCU-RELATED-RELATED"/>
    <property type="match status" value="1"/>
</dbReference>
<keyword evidence="3 8" id="KW-0813">Transport</keyword>
<organism evidence="10 11">
    <name type="scientific">Nocardioides marinisabuli</name>
    <dbReference type="NCBI Taxonomy" id="419476"/>
    <lineage>
        <taxon>Bacteria</taxon>
        <taxon>Bacillati</taxon>
        <taxon>Actinomycetota</taxon>
        <taxon>Actinomycetes</taxon>
        <taxon>Propionibacteriales</taxon>
        <taxon>Nocardioidaceae</taxon>
        <taxon>Nocardioides</taxon>
    </lineage>
</organism>
<name>A0A7Y9F1H0_9ACTN</name>
<comment type="similarity">
    <text evidence="2">Belongs to the binding-protein-dependent transport system permease family. CysTW subfamily.</text>
</comment>
<evidence type="ECO:0000256" key="5">
    <source>
        <dbReference type="ARBA" id="ARBA00022692"/>
    </source>
</evidence>
<evidence type="ECO:0000313" key="10">
    <source>
        <dbReference type="EMBL" id="NYD57596.1"/>
    </source>
</evidence>
<reference evidence="10 11" key="1">
    <citation type="submission" date="2020-07" db="EMBL/GenBank/DDBJ databases">
        <title>Sequencing the genomes of 1000 actinobacteria strains.</title>
        <authorList>
            <person name="Klenk H.-P."/>
        </authorList>
    </citation>
    <scope>NUCLEOTIDE SEQUENCE [LARGE SCALE GENOMIC DNA]</scope>
    <source>
        <strain evidence="10 11">DSM 18965</strain>
    </source>
</reference>
<dbReference type="SUPFAM" id="SSF161098">
    <property type="entry name" value="MetI-like"/>
    <property type="match status" value="1"/>
</dbReference>
<accession>A0A7Y9F1H0</accession>
<proteinExistence type="inferred from homology"/>
<keyword evidence="11" id="KW-1185">Reference proteome</keyword>
<dbReference type="GO" id="GO:0055085">
    <property type="term" value="P:transmembrane transport"/>
    <property type="evidence" value="ECO:0007669"/>
    <property type="project" value="InterPro"/>
</dbReference>
<evidence type="ECO:0000256" key="8">
    <source>
        <dbReference type="RuleBase" id="RU363032"/>
    </source>
</evidence>
<feature type="transmembrane region" description="Helical" evidence="8">
    <location>
        <begin position="192"/>
        <end position="218"/>
    </location>
</feature>
<dbReference type="RefSeq" id="WP_218876284.1">
    <property type="nucleotide sequence ID" value="NZ_CP059163.1"/>
</dbReference>
<evidence type="ECO:0000313" key="11">
    <source>
        <dbReference type="Proteomes" id="UP000516957"/>
    </source>
</evidence>
<dbReference type="Proteomes" id="UP000516957">
    <property type="component" value="Unassembled WGS sequence"/>
</dbReference>
<comment type="caution">
    <text evidence="10">The sequence shown here is derived from an EMBL/GenBank/DDBJ whole genome shotgun (WGS) entry which is preliminary data.</text>
</comment>
<dbReference type="CDD" id="cd06261">
    <property type="entry name" value="TM_PBP2"/>
    <property type="match status" value="1"/>
</dbReference>
<dbReference type="EMBL" id="JACCBE010000001">
    <property type="protein sequence ID" value="NYD57596.1"/>
    <property type="molecule type" value="Genomic_DNA"/>
</dbReference>
<dbReference type="InterPro" id="IPR035906">
    <property type="entry name" value="MetI-like_sf"/>
</dbReference>
<dbReference type="Pfam" id="PF00528">
    <property type="entry name" value="BPD_transp_1"/>
    <property type="match status" value="1"/>
</dbReference>
<keyword evidence="4" id="KW-1003">Cell membrane</keyword>
<dbReference type="PROSITE" id="PS50928">
    <property type="entry name" value="ABC_TM1"/>
    <property type="match status" value="1"/>
</dbReference>
<dbReference type="GO" id="GO:0005886">
    <property type="term" value="C:plasma membrane"/>
    <property type="evidence" value="ECO:0007669"/>
    <property type="project" value="UniProtKB-SubCell"/>
</dbReference>
<keyword evidence="7 8" id="KW-0472">Membrane</keyword>
<feature type="transmembrane region" description="Helical" evidence="8">
    <location>
        <begin position="89"/>
        <end position="115"/>
    </location>
</feature>
<comment type="subcellular location">
    <subcellularLocation>
        <location evidence="1 8">Cell membrane</location>
        <topology evidence="1 8">Multi-pass membrane protein</topology>
    </subcellularLocation>
</comment>
<evidence type="ECO:0000256" key="3">
    <source>
        <dbReference type="ARBA" id="ARBA00022448"/>
    </source>
</evidence>
<keyword evidence="5 8" id="KW-0812">Transmembrane</keyword>
<evidence type="ECO:0000256" key="6">
    <source>
        <dbReference type="ARBA" id="ARBA00022989"/>
    </source>
</evidence>
<dbReference type="AlphaFoldDB" id="A0A7Y9F1H0"/>
<keyword evidence="6 8" id="KW-1133">Transmembrane helix</keyword>
<protein>
    <submittedName>
        <fullName evidence="10">Putative spermidine/putrescine transport system permease protein</fullName>
    </submittedName>
</protein>
<dbReference type="PANTHER" id="PTHR42929:SF5">
    <property type="entry name" value="ABC TRANSPORTER PERMEASE PROTEIN"/>
    <property type="match status" value="1"/>
</dbReference>
<gene>
    <name evidence="10" type="ORF">BKA08_001834</name>
</gene>
<dbReference type="InterPro" id="IPR000515">
    <property type="entry name" value="MetI-like"/>
</dbReference>
<evidence type="ECO:0000256" key="7">
    <source>
        <dbReference type="ARBA" id="ARBA00023136"/>
    </source>
</evidence>
<feature type="transmembrane region" description="Helical" evidence="8">
    <location>
        <begin position="54"/>
        <end position="77"/>
    </location>
</feature>
<evidence type="ECO:0000256" key="1">
    <source>
        <dbReference type="ARBA" id="ARBA00004651"/>
    </source>
</evidence>